<dbReference type="PANTHER" id="PTHR31286:SF99">
    <property type="entry name" value="DUF4283 DOMAIN-CONTAINING PROTEIN"/>
    <property type="match status" value="1"/>
</dbReference>
<accession>A0A9Q0IZI7</accession>
<feature type="compositionally biased region" description="Polar residues" evidence="1">
    <location>
        <begin position="459"/>
        <end position="472"/>
    </location>
</feature>
<feature type="domain" description="DUF4283" evidence="2">
    <location>
        <begin position="138"/>
        <end position="220"/>
    </location>
</feature>
<dbReference type="InterPro" id="IPR025558">
    <property type="entry name" value="DUF4283"/>
</dbReference>
<keyword evidence="4" id="KW-1185">Reference proteome</keyword>
<dbReference type="Pfam" id="PF14111">
    <property type="entry name" value="DUF4283"/>
    <property type="match status" value="1"/>
</dbReference>
<dbReference type="InterPro" id="IPR036691">
    <property type="entry name" value="Endo/exonu/phosph_ase_sf"/>
</dbReference>
<proteinExistence type="predicted"/>
<name>A0A9Q0IZI7_9ROSI</name>
<reference evidence="3" key="1">
    <citation type="submission" date="2022-02" db="EMBL/GenBank/DDBJ databases">
        <authorList>
            <person name="Henning P.M."/>
            <person name="McCubbin A.G."/>
            <person name="Shore J.S."/>
        </authorList>
    </citation>
    <scope>NUCLEOTIDE SEQUENCE</scope>
    <source>
        <strain evidence="3">F60SS</strain>
        <tissue evidence="3">Leaves</tissue>
    </source>
</reference>
<dbReference type="OrthoDB" id="1750980at2759"/>
<evidence type="ECO:0000256" key="1">
    <source>
        <dbReference type="SAM" id="MobiDB-lite"/>
    </source>
</evidence>
<protein>
    <recommendedName>
        <fullName evidence="2">DUF4283 domain-containing protein</fullName>
    </recommendedName>
</protein>
<feature type="region of interest" description="Disordered" evidence="1">
    <location>
        <begin position="1"/>
        <end position="91"/>
    </location>
</feature>
<dbReference type="SUPFAM" id="SSF56219">
    <property type="entry name" value="DNase I-like"/>
    <property type="match status" value="1"/>
</dbReference>
<organism evidence="3 4">
    <name type="scientific">Turnera subulata</name>
    <dbReference type="NCBI Taxonomy" id="218843"/>
    <lineage>
        <taxon>Eukaryota</taxon>
        <taxon>Viridiplantae</taxon>
        <taxon>Streptophyta</taxon>
        <taxon>Embryophyta</taxon>
        <taxon>Tracheophyta</taxon>
        <taxon>Spermatophyta</taxon>
        <taxon>Magnoliopsida</taxon>
        <taxon>eudicotyledons</taxon>
        <taxon>Gunneridae</taxon>
        <taxon>Pentapetalae</taxon>
        <taxon>rosids</taxon>
        <taxon>fabids</taxon>
        <taxon>Malpighiales</taxon>
        <taxon>Passifloraceae</taxon>
        <taxon>Turnera</taxon>
    </lineage>
</organism>
<feature type="region of interest" description="Disordered" evidence="1">
    <location>
        <begin position="459"/>
        <end position="481"/>
    </location>
</feature>
<dbReference type="InterPro" id="IPR040256">
    <property type="entry name" value="At4g02000-like"/>
</dbReference>
<comment type="caution">
    <text evidence="3">The sequence shown here is derived from an EMBL/GenBank/DDBJ whole genome shotgun (WGS) entry which is preliminary data.</text>
</comment>
<evidence type="ECO:0000313" key="4">
    <source>
        <dbReference type="Proteomes" id="UP001141552"/>
    </source>
</evidence>
<dbReference type="AlphaFoldDB" id="A0A9Q0IZI7"/>
<evidence type="ECO:0000259" key="2">
    <source>
        <dbReference type="Pfam" id="PF14111"/>
    </source>
</evidence>
<dbReference type="PANTHER" id="PTHR31286">
    <property type="entry name" value="GLYCINE-RICH CELL WALL STRUCTURAL PROTEIN 1.8-LIKE"/>
    <property type="match status" value="1"/>
</dbReference>
<feature type="compositionally biased region" description="Polar residues" evidence="1">
    <location>
        <begin position="373"/>
        <end position="396"/>
    </location>
</feature>
<dbReference type="Proteomes" id="UP001141552">
    <property type="component" value="Unassembled WGS sequence"/>
</dbReference>
<feature type="compositionally biased region" description="Polar residues" evidence="1">
    <location>
        <begin position="408"/>
        <end position="418"/>
    </location>
</feature>
<sequence length="928" mass="102916">METEKRSEPETFVTGQPPFPDPPDDSTRSAKKSRPNGDEVLPQADEELVDVAPSVPFESACSGDADAPLPQAEPSASQPLHTSAAPPPWSFRDVVSKPADQRDLDDDVEYEDDDIVYVDGEFGMGIELFETFKSRLDKQWQNSVIVKLLGRTIGYKALCGRIQTLWNPRGKYRVIDLLNNYFTVWFELRIDCTHALCDGPWQVYGSALTVQPWSSQFRASENRVARAVVWVRFPDLNPSRFHPRILGVMGSLVGRTVRIDIKTHNAERGQYAKVVVEVDLTRPLRGKIMFETQPYEVSYEGLPTICYGCGCVGHPTKLCPALPSKAPASSGVPSAPVGSSHSAPAPAWKASGEYSEWMVVPRSTGRWTRKNPPATSQANVTAHPQLDTASKNQESRYTILGDQDNDGQHASTSTSTTVGGDLKGKNVIESHETEFPALARPVPKGASLNIGALPSSSVMPQPNQVSLNTTPDVSPSHVSHSVVQLPPTTHSISVADMDKTPSVPSGSIPFTSLSPSPCPIPRPVNGEAHSRPPDLNPSSALAYMPPVKPAGVGHSDGFGFSLKKPVLPAIGLGKTKGSVPSSTVGIPPTTVVPSDDDFNVSLKEYVRLNRPSILLIFEPRISGRRASRIIRGPWVLCGDFNAVMSSMEARGVSPRRGCRRFNGCVDFCNLVNLGFTRPAYTWRRGLKWHVRPESPFKFQAAWLTHEQFRSFISTSWQVDSDAATALSAIRDKLGKWNYEVFGNVFIQKRRLLTRISGIQRILSRQFSSSLASLEIQLRQELNSVLLREELLWYQKSRSRWISQRDRNTHYYHACTIAKRRGSMVRALKDENGLWCTNELELRAMAISFFQKVFTEEQSDCVHDYMAPSGGWAWDRFQRFLPASCCMILASPYLRWIPLLLTQCSGNILRLGSLSRVLLMMLFLQIGNL</sequence>
<evidence type="ECO:0000313" key="3">
    <source>
        <dbReference type="EMBL" id="KAJ4822794.1"/>
    </source>
</evidence>
<feature type="region of interest" description="Disordered" evidence="1">
    <location>
        <begin position="365"/>
        <end position="423"/>
    </location>
</feature>
<gene>
    <name evidence="3" type="ORF">Tsubulata_039470</name>
</gene>
<reference evidence="3" key="2">
    <citation type="journal article" date="2023" name="Plants (Basel)">
        <title>Annotation of the Turnera subulata (Passifloraceae) Draft Genome Reveals the S-Locus Evolved after the Divergence of Turneroideae from Passifloroideae in a Stepwise Manner.</title>
        <authorList>
            <person name="Henning P.M."/>
            <person name="Roalson E.H."/>
            <person name="Mir W."/>
            <person name="McCubbin A.G."/>
            <person name="Shore J.S."/>
        </authorList>
    </citation>
    <scope>NUCLEOTIDE SEQUENCE</scope>
    <source>
        <strain evidence="3">F60SS</strain>
    </source>
</reference>
<feature type="region of interest" description="Disordered" evidence="1">
    <location>
        <begin position="324"/>
        <end position="347"/>
    </location>
</feature>
<dbReference type="EMBL" id="JAKUCV010007577">
    <property type="protein sequence ID" value="KAJ4822794.1"/>
    <property type="molecule type" value="Genomic_DNA"/>
</dbReference>